<evidence type="ECO:0000313" key="2">
    <source>
        <dbReference type="Proteomes" id="UP000789423"/>
    </source>
</evidence>
<reference evidence="1 2" key="1">
    <citation type="submission" date="2021-10" db="EMBL/GenBank/DDBJ databases">
        <authorList>
            <person name="Criscuolo A."/>
        </authorList>
    </citation>
    <scope>NUCLEOTIDE SEQUENCE [LARGE SCALE GENOMIC DNA]</scope>
    <source>
        <strain evidence="2">CIP 111899</strain>
    </source>
</reference>
<sequence length="106" mass="12485">MLKYILQQRSPALMFEKIEPYLKAKQGLKKFKGGQKMVFDIDGNVRTVSLLEALKRIEYLCDIDIIEEFYATILYVNKIRNNFMHYEVELDDKETETLSDKLTSVL</sequence>
<proteinExistence type="predicted"/>
<dbReference type="Proteomes" id="UP000789423">
    <property type="component" value="Unassembled WGS sequence"/>
</dbReference>
<name>A0ABM8YAK8_9BACI</name>
<protein>
    <recommendedName>
        <fullName evidence="3">DUF4145 domain-containing protein</fullName>
    </recommendedName>
</protein>
<dbReference type="RefSeq" id="WP_230574918.1">
    <property type="nucleotide sequence ID" value="NZ_CAKJTI010000007.1"/>
</dbReference>
<dbReference type="EMBL" id="CAKJTI010000007">
    <property type="protein sequence ID" value="CAG9612802.1"/>
    <property type="molecule type" value="Genomic_DNA"/>
</dbReference>
<evidence type="ECO:0000313" key="1">
    <source>
        <dbReference type="EMBL" id="CAG9612802.1"/>
    </source>
</evidence>
<accession>A0ABM8YAK8</accession>
<comment type="caution">
    <text evidence="1">The sequence shown here is derived from an EMBL/GenBank/DDBJ whole genome shotgun (WGS) entry which is preliminary data.</text>
</comment>
<keyword evidence="2" id="KW-1185">Reference proteome</keyword>
<gene>
    <name evidence="1" type="ORF">BACCIP111899_01980</name>
</gene>
<organism evidence="1 2">
    <name type="scientific">Bacillus rhizoplanae</name>
    <dbReference type="NCBI Taxonomy" id="2880966"/>
    <lineage>
        <taxon>Bacteria</taxon>
        <taxon>Bacillati</taxon>
        <taxon>Bacillota</taxon>
        <taxon>Bacilli</taxon>
        <taxon>Bacillales</taxon>
        <taxon>Bacillaceae</taxon>
        <taxon>Bacillus</taxon>
    </lineage>
</organism>
<evidence type="ECO:0008006" key="3">
    <source>
        <dbReference type="Google" id="ProtNLM"/>
    </source>
</evidence>